<dbReference type="GO" id="GO:0004843">
    <property type="term" value="F:cysteine-type deubiquitinase activity"/>
    <property type="evidence" value="ECO:0007669"/>
    <property type="project" value="UniProtKB-EC"/>
</dbReference>
<dbReference type="Gene3D" id="3.90.70.10">
    <property type="entry name" value="Cysteine proteinases"/>
    <property type="match status" value="1"/>
</dbReference>
<feature type="compositionally biased region" description="Polar residues" evidence="6">
    <location>
        <begin position="461"/>
        <end position="471"/>
    </location>
</feature>
<proteinExistence type="inferred from homology"/>
<feature type="compositionally biased region" description="Basic and acidic residues" evidence="6">
    <location>
        <begin position="602"/>
        <end position="613"/>
    </location>
</feature>
<evidence type="ECO:0000256" key="5">
    <source>
        <dbReference type="ARBA" id="ARBA00022801"/>
    </source>
</evidence>
<evidence type="ECO:0000256" key="3">
    <source>
        <dbReference type="ARBA" id="ARBA00012759"/>
    </source>
</evidence>
<evidence type="ECO:0000256" key="4">
    <source>
        <dbReference type="ARBA" id="ARBA00022670"/>
    </source>
</evidence>
<dbReference type="PANTHER" id="PTHR24006">
    <property type="entry name" value="UBIQUITIN CARBOXYL-TERMINAL HYDROLASE"/>
    <property type="match status" value="1"/>
</dbReference>
<dbReference type="OrthoDB" id="27652at2759"/>
<feature type="compositionally biased region" description="Low complexity" evidence="6">
    <location>
        <begin position="803"/>
        <end position="818"/>
    </location>
</feature>
<dbReference type="GO" id="GO:0005829">
    <property type="term" value="C:cytosol"/>
    <property type="evidence" value="ECO:0007669"/>
    <property type="project" value="TreeGrafter"/>
</dbReference>
<reference evidence="8" key="1">
    <citation type="submission" date="2019-01" db="EMBL/GenBank/DDBJ databases">
        <title>Draft genome sequences of three monokaryotic isolates of the white-rot basidiomycete fungus Dichomitus squalens.</title>
        <authorList>
            <consortium name="DOE Joint Genome Institute"/>
            <person name="Lopez S.C."/>
            <person name="Andreopoulos B."/>
            <person name="Pangilinan J."/>
            <person name="Lipzen A."/>
            <person name="Riley R."/>
            <person name="Ahrendt S."/>
            <person name="Ng V."/>
            <person name="Barry K."/>
            <person name="Daum C."/>
            <person name="Grigoriev I.V."/>
            <person name="Hilden K.S."/>
            <person name="Makela M.R."/>
            <person name="de Vries R.P."/>
        </authorList>
    </citation>
    <scope>NUCLEOTIDE SEQUENCE [LARGE SCALE GENOMIC DNA]</scope>
    <source>
        <strain evidence="8">OM18370.1</strain>
    </source>
</reference>
<dbReference type="PROSITE" id="PS00973">
    <property type="entry name" value="USP_2"/>
    <property type="match status" value="1"/>
</dbReference>
<dbReference type="SUPFAM" id="SSF54001">
    <property type="entry name" value="Cysteine proteinases"/>
    <property type="match status" value="1"/>
</dbReference>
<feature type="compositionally biased region" description="Polar residues" evidence="6">
    <location>
        <begin position="709"/>
        <end position="719"/>
    </location>
</feature>
<keyword evidence="5" id="KW-0378">Hydrolase</keyword>
<dbReference type="EC" id="3.4.19.12" evidence="3"/>
<name>A0A4Q9NND0_9APHY</name>
<feature type="compositionally biased region" description="Polar residues" evidence="6">
    <location>
        <begin position="416"/>
        <end position="430"/>
    </location>
</feature>
<dbReference type="InterPro" id="IPR001394">
    <property type="entry name" value="Peptidase_C19_UCH"/>
</dbReference>
<evidence type="ECO:0000313" key="8">
    <source>
        <dbReference type="EMBL" id="TBU25878.1"/>
    </source>
</evidence>
<dbReference type="InterPro" id="IPR038765">
    <property type="entry name" value="Papain-like_cys_pep_sf"/>
</dbReference>
<feature type="compositionally biased region" description="Basic and acidic residues" evidence="6">
    <location>
        <begin position="783"/>
        <end position="792"/>
    </location>
</feature>
<evidence type="ECO:0000256" key="6">
    <source>
        <dbReference type="SAM" id="MobiDB-lite"/>
    </source>
</evidence>
<accession>A0A4Q9NND0</accession>
<dbReference type="Pfam" id="PF00443">
    <property type="entry name" value="UCH"/>
    <property type="match status" value="1"/>
</dbReference>
<dbReference type="GO" id="GO:0016579">
    <property type="term" value="P:protein deubiquitination"/>
    <property type="evidence" value="ECO:0007669"/>
    <property type="project" value="InterPro"/>
</dbReference>
<evidence type="ECO:0000256" key="1">
    <source>
        <dbReference type="ARBA" id="ARBA00000707"/>
    </source>
</evidence>
<dbReference type="InterPro" id="IPR050164">
    <property type="entry name" value="Peptidase_C19"/>
</dbReference>
<feature type="compositionally biased region" description="Basic and acidic residues" evidence="6">
    <location>
        <begin position="892"/>
        <end position="901"/>
    </location>
</feature>
<feature type="compositionally biased region" description="Polar residues" evidence="6">
    <location>
        <begin position="539"/>
        <end position="554"/>
    </location>
</feature>
<dbReference type="Proteomes" id="UP000292957">
    <property type="component" value="Unassembled WGS sequence"/>
</dbReference>
<comment type="catalytic activity">
    <reaction evidence="1">
        <text>Thiol-dependent hydrolysis of ester, thioester, amide, peptide and isopeptide bonds formed by the C-terminal Gly of ubiquitin (a 76-residue protein attached to proteins as an intracellular targeting signal).</text>
        <dbReference type="EC" id="3.4.19.12"/>
    </reaction>
</comment>
<feature type="compositionally biased region" description="Low complexity" evidence="6">
    <location>
        <begin position="562"/>
        <end position="590"/>
    </location>
</feature>
<dbReference type="GO" id="GO:0005634">
    <property type="term" value="C:nucleus"/>
    <property type="evidence" value="ECO:0007669"/>
    <property type="project" value="TreeGrafter"/>
</dbReference>
<protein>
    <recommendedName>
        <fullName evidence="3">ubiquitinyl hydrolase 1</fullName>
        <ecNumber evidence="3">3.4.19.12</ecNumber>
    </recommendedName>
</protein>
<dbReference type="PANTHER" id="PTHR24006:SF733">
    <property type="entry name" value="RE52890P"/>
    <property type="match status" value="1"/>
</dbReference>
<dbReference type="PROSITE" id="PS50235">
    <property type="entry name" value="USP_3"/>
    <property type="match status" value="1"/>
</dbReference>
<dbReference type="GO" id="GO:0006508">
    <property type="term" value="P:proteolysis"/>
    <property type="evidence" value="ECO:0007669"/>
    <property type="project" value="UniProtKB-KW"/>
</dbReference>
<sequence length="909" mass="97532">MPTPSFRPSTFAVLFANCSSNIQTLPSPTFRRSLPSLPYPYPSQAIPSRPPLFRARSPSALNPHAPPAIPIPPSPPTLFSALRSLFLHISRNPADKGTVAPKAFIDKLKELNEIFRPAQHQDAHEFLNYLLNRIMEDMEDDGRKLGSNANGVEKSGEDLSTSIATLSTQPAPSTSTAQATAYHSTIVHRLFEGVLTSETRCLTCETVSSRDESFIDLSIDIEQNSSVTACLRQFSASEMLCQKNKFFCDSCCDLQEAEKRMKIKKLPNVLALHLKRFKYQEDLGKYIKLAYRVAFPLELRLFNTVDDAEDPDRLYELFAIVVHIGNGPHHGHYVTIIKARGVWTLFDDDSVSTVKESDIPKYFGDSNSGTAYVLYYQAVDIDLAALGLKSASPPPGSRATTDLGSVPGKPVGIATTEPSEQSHTPISPSLQRPPGLHSSVDDLNLSDKSDSPLPTPGAAQPISSTNNTSDSLPVIAPTPSYPNLVVSVPDGPPTPGPMSPSREKHSHGTFGKALKTLRQTPSLRLKTPNGKDGYRRSVTDSSANLLPLSSTPASPRTRRPQTTETTATASTTETSTHETVPSVPSSPLPSKGYAFPNGTAATRDKERTPEKKSSTWFRRKSTREETMPVASPSLSRLGRRGSEAAISGTSSPAIPSSPVPPFASGSRTDPPFSPSSHKKSAPDLSKSVRREKRASGNASSKLPPRPSTAGATMTSSSRGYHSGVGVPPPLPTLPGSPMTPGKGTAADSFFPPKRKERDAADGSPRQPEEASLPPLPSTPAGDSGRERQREAQSDSVPPPARISQSDSQYSSTTYSHSNHTSHTHGHARPGPPGSAYSEPDPYATSLSFGRSGGGGVGDTPVVPHSSSSSSSTGNNWKRATRKLSLTAPNIFGKKDRERKEVPPPSAFAR</sequence>
<dbReference type="InterPro" id="IPR028889">
    <property type="entry name" value="USP"/>
</dbReference>
<comment type="similarity">
    <text evidence="2">Belongs to the peptidase C19 family.</text>
</comment>
<keyword evidence="4" id="KW-0645">Protease</keyword>
<dbReference type="EMBL" id="ML143454">
    <property type="protein sequence ID" value="TBU25878.1"/>
    <property type="molecule type" value="Genomic_DNA"/>
</dbReference>
<gene>
    <name evidence="8" type="ORF">BD311DRAFT_668709</name>
</gene>
<organism evidence="8">
    <name type="scientific">Dichomitus squalens</name>
    <dbReference type="NCBI Taxonomy" id="114155"/>
    <lineage>
        <taxon>Eukaryota</taxon>
        <taxon>Fungi</taxon>
        <taxon>Dikarya</taxon>
        <taxon>Basidiomycota</taxon>
        <taxon>Agaricomycotina</taxon>
        <taxon>Agaricomycetes</taxon>
        <taxon>Polyporales</taxon>
        <taxon>Polyporaceae</taxon>
        <taxon>Dichomitus</taxon>
    </lineage>
</organism>
<evidence type="ECO:0000256" key="2">
    <source>
        <dbReference type="ARBA" id="ARBA00009085"/>
    </source>
</evidence>
<dbReference type="CDD" id="cd02663">
    <property type="entry name" value="Peptidase_C19G"/>
    <property type="match status" value="1"/>
</dbReference>
<dbReference type="AlphaFoldDB" id="A0A4Q9NND0"/>
<evidence type="ECO:0000259" key="7">
    <source>
        <dbReference type="PROSITE" id="PS50235"/>
    </source>
</evidence>
<feature type="region of interest" description="Disordered" evidence="6">
    <location>
        <begin position="391"/>
        <end position="909"/>
    </location>
</feature>
<feature type="domain" description="USP" evidence="7">
    <location>
        <begin position="1"/>
        <end position="379"/>
    </location>
</feature>
<dbReference type="InterPro" id="IPR018200">
    <property type="entry name" value="USP_CS"/>
</dbReference>